<dbReference type="Pfam" id="PF12728">
    <property type="entry name" value="HTH_17"/>
    <property type="match status" value="1"/>
</dbReference>
<feature type="domain" description="Helix-turn-helix" evidence="1">
    <location>
        <begin position="9"/>
        <end position="59"/>
    </location>
</feature>
<dbReference type="EMBL" id="CP028940">
    <property type="protein sequence ID" value="QKM60059.1"/>
    <property type="molecule type" value="Genomic_DNA"/>
</dbReference>
<keyword evidence="3" id="KW-1185">Reference proteome</keyword>
<gene>
    <name evidence="2" type="ORF">DN92_02840</name>
</gene>
<accession>A0A6M9PI22</accession>
<protein>
    <recommendedName>
        <fullName evidence="1">Helix-turn-helix domain-containing protein</fullName>
    </recommendedName>
</protein>
<evidence type="ECO:0000313" key="3">
    <source>
        <dbReference type="Proteomes" id="UP000501090"/>
    </source>
</evidence>
<proteinExistence type="predicted"/>
<evidence type="ECO:0000259" key="1">
    <source>
        <dbReference type="Pfam" id="PF12728"/>
    </source>
</evidence>
<dbReference type="SUPFAM" id="SSF46955">
    <property type="entry name" value="Putative DNA-binding domain"/>
    <property type="match status" value="1"/>
</dbReference>
<dbReference type="AlphaFoldDB" id="A0A6M9PI22"/>
<name>A0A6M9PI22_9BURK</name>
<dbReference type="RefSeq" id="WP_254598324.1">
    <property type="nucleotide sequence ID" value="NZ_CBCSCC010000010.1"/>
</dbReference>
<dbReference type="InterPro" id="IPR041657">
    <property type="entry name" value="HTH_17"/>
</dbReference>
<dbReference type="InterPro" id="IPR009061">
    <property type="entry name" value="DNA-bd_dom_put_sf"/>
</dbReference>
<organism evidence="2 3">
    <name type="scientific">Polynucleobacter arcticus</name>
    <dbReference type="NCBI Taxonomy" id="1743165"/>
    <lineage>
        <taxon>Bacteria</taxon>
        <taxon>Pseudomonadati</taxon>
        <taxon>Pseudomonadota</taxon>
        <taxon>Betaproteobacteria</taxon>
        <taxon>Burkholderiales</taxon>
        <taxon>Burkholderiaceae</taxon>
        <taxon>Polynucleobacter</taxon>
    </lineage>
</organism>
<dbReference type="KEGG" id="pard:DN92_02840"/>
<evidence type="ECO:0000313" key="2">
    <source>
        <dbReference type="EMBL" id="QKM60059.1"/>
    </source>
</evidence>
<dbReference type="Proteomes" id="UP000501090">
    <property type="component" value="Chromosome"/>
</dbReference>
<sequence length="68" mass="7789">MIDNNVVLIDTKQAAKILDVSPHTLDVWRATNRYPLPFIRIGRKIRYRMSDLCEFIDRNVCNAGGLNG</sequence>
<reference evidence="2 3" key="1">
    <citation type="submission" date="2018-04" db="EMBL/GenBank/DDBJ databases">
        <title>Polynucleobacter sp. UK-Long2-W17 genome.</title>
        <authorList>
            <person name="Hahn M.W."/>
        </authorList>
    </citation>
    <scope>NUCLEOTIDE SEQUENCE [LARGE SCALE GENOMIC DNA]</scope>
    <source>
        <strain evidence="2 3">UK-Long2-W17</strain>
    </source>
</reference>